<proteinExistence type="predicted"/>
<protein>
    <submittedName>
        <fullName evidence="1">Uncharacterized protein</fullName>
    </submittedName>
</protein>
<gene>
    <name evidence="1" type="ORF">FAZ97_18045</name>
</gene>
<keyword evidence="2" id="KW-1185">Reference proteome</keyword>
<dbReference type="KEGG" id="pacp:FAZ97_18045"/>
<organism evidence="1 2">
    <name type="scientific">Paraburkholderia acidiphila</name>
    <dbReference type="NCBI Taxonomy" id="2571747"/>
    <lineage>
        <taxon>Bacteria</taxon>
        <taxon>Pseudomonadati</taxon>
        <taxon>Pseudomonadota</taxon>
        <taxon>Betaproteobacteria</taxon>
        <taxon>Burkholderiales</taxon>
        <taxon>Burkholderiaceae</taxon>
        <taxon>Paraburkholderia</taxon>
    </lineage>
</organism>
<evidence type="ECO:0000313" key="1">
    <source>
        <dbReference type="EMBL" id="QGZ56859.1"/>
    </source>
</evidence>
<dbReference type="OrthoDB" id="9005973at2"/>
<evidence type="ECO:0000313" key="2">
    <source>
        <dbReference type="Proteomes" id="UP000434209"/>
    </source>
</evidence>
<dbReference type="Proteomes" id="UP000434209">
    <property type="component" value="Chromosome 2"/>
</dbReference>
<accession>A0A7Z2JAV7</accession>
<reference evidence="1 2" key="1">
    <citation type="submission" date="2019-12" db="EMBL/GenBank/DDBJ databases">
        <title>Paraburkholderia acidiphila 7Q-K02 sp. nov and Paraburkholderia acidisoli DHF22 sp. nov., two strains isolated from forest soil.</title>
        <authorList>
            <person name="Gao Z."/>
            <person name="Qiu L."/>
        </authorList>
    </citation>
    <scope>NUCLEOTIDE SEQUENCE [LARGE SCALE GENOMIC DNA]</scope>
    <source>
        <strain evidence="1 2">7Q-K02</strain>
    </source>
</reference>
<sequence length="263" mass="28682">MGFREHIRQQASKARRDMVRDGTLLGEPEFRVLLGVDKRQLASLVAEGSLFSIGVDGLQYFPAVLGDPGRERTRLYSLCRILVPAPSASRLDFLESRQGCLGGLSPLDALGHARLYRSVRDAARAWAAEWSRTIVQIYIGSYLEEPADSEPAYMAVDEIDPRTALWKRAVGALQADGYILPPRMLPQAYEATVFITRHAVGNRPAVLEARIALKVAGDLAHVEISVPGTAHGDLSVSLAGSNNVVDVVLQTIEAIRRSDGQPD</sequence>
<dbReference type="RefSeq" id="WP_158759810.1">
    <property type="nucleotide sequence ID" value="NZ_CP046910.1"/>
</dbReference>
<dbReference type="AlphaFoldDB" id="A0A7Z2JAV7"/>
<name>A0A7Z2JAV7_9BURK</name>
<dbReference type="EMBL" id="CP046910">
    <property type="protein sequence ID" value="QGZ56859.1"/>
    <property type="molecule type" value="Genomic_DNA"/>
</dbReference>